<feature type="domain" description="Yip1" evidence="6">
    <location>
        <begin position="13"/>
        <end position="174"/>
    </location>
</feature>
<dbReference type="GO" id="GO:0016020">
    <property type="term" value="C:membrane"/>
    <property type="evidence" value="ECO:0007669"/>
    <property type="project" value="UniProtKB-SubCell"/>
</dbReference>
<evidence type="ECO:0000256" key="4">
    <source>
        <dbReference type="ARBA" id="ARBA00023136"/>
    </source>
</evidence>
<organism evidence="7 8">
    <name type="scientific">Mariniphaga sediminis</name>
    <dbReference type="NCBI Taxonomy" id="1628158"/>
    <lineage>
        <taxon>Bacteria</taxon>
        <taxon>Pseudomonadati</taxon>
        <taxon>Bacteroidota</taxon>
        <taxon>Bacteroidia</taxon>
        <taxon>Marinilabiliales</taxon>
        <taxon>Prolixibacteraceae</taxon>
        <taxon>Mariniphaga</taxon>
    </lineage>
</organism>
<dbReference type="Proteomes" id="UP000266441">
    <property type="component" value="Unassembled WGS sequence"/>
</dbReference>
<name>A0A399CZQ4_9BACT</name>
<feature type="transmembrane region" description="Helical" evidence="5">
    <location>
        <begin position="136"/>
        <end position="154"/>
    </location>
</feature>
<evidence type="ECO:0000256" key="1">
    <source>
        <dbReference type="ARBA" id="ARBA00004141"/>
    </source>
</evidence>
<dbReference type="AlphaFoldDB" id="A0A399CZQ4"/>
<evidence type="ECO:0000259" key="6">
    <source>
        <dbReference type="Pfam" id="PF04893"/>
    </source>
</evidence>
<keyword evidence="4 5" id="KW-0472">Membrane</keyword>
<feature type="transmembrane region" description="Helical" evidence="5">
    <location>
        <begin position="36"/>
        <end position="56"/>
    </location>
</feature>
<gene>
    <name evidence="7" type="ORF">D1164_11770</name>
</gene>
<dbReference type="Pfam" id="PF04893">
    <property type="entry name" value="Yip1"/>
    <property type="match status" value="1"/>
</dbReference>
<dbReference type="OrthoDB" id="1120629at2"/>
<feature type="transmembrane region" description="Helical" evidence="5">
    <location>
        <begin position="109"/>
        <end position="130"/>
    </location>
</feature>
<feature type="transmembrane region" description="Helical" evidence="5">
    <location>
        <begin position="161"/>
        <end position="181"/>
    </location>
</feature>
<dbReference type="EMBL" id="QWET01000007">
    <property type="protein sequence ID" value="RIH65255.1"/>
    <property type="molecule type" value="Genomic_DNA"/>
</dbReference>
<keyword evidence="8" id="KW-1185">Reference proteome</keyword>
<comment type="caution">
    <text evidence="7">The sequence shown here is derived from an EMBL/GenBank/DDBJ whole genome shotgun (WGS) entry which is preliminary data.</text>
</comment>
<sequence>MQKSFKRIVHNIKEVILEPKTFWEKQKQEQPSQMKLLTGYFIPLLLLVALGVFASEMLRGSRFYITFPLMKASREIVLFLLQYVISAFLTNELIKAFGGEKNMHTARKLVVYSLTPYLLVSFVTGLFPFLYVANILGLYGFYIFWTGVSELLVFPEKKQSSYILVTILANFFVFSFLSVLLSRLLTAFL</sequence>
<evidence type="ECO:0000313" key="8">
    <source>
        <dbReference type="Proteomes" id="UP000266441"/>
    </source>
</evidence>
<evidence type="ECO:0000313" key="7">
    <source>
        <dbReference type="EMBL" id="RIH65255.1"/>
    </source>
</evidence>
<keyword evidence="3 5" id="KW-1133">Transmembrane helix</keyword>
<comment type="subcellular location">
    <subcellularLocation>
        <location evidence="1">Membrane</location>
        <topology evidence="1">Multi-pass membrane protein</topology>
    </subcellularLocation>
</comment>
<evidence type="ECO:0000256" key="2">
    <source>
        <dbReference type="ARBA" id="ARBA00022692"/>
    </source>
</evidence>
<keyword evidence="2 5" id="KW-0812">Transmembrane</keyword>
<evidence type="ECO:0000256" key="5">
    <source>
        <dbReference type="SAM" id="Phobius"/>
    </source>
</evidence>
<reference evidence="7 8" key="1">
    <citation type="journal article" date="2015" name="Int. J. Syst. Evol. Microbiol.">
        <title>Mariniphaga sediminis sp. nov., isolated from coastal sediment.</title>
        <authorList>
            <person name="Wang F.Q."/>
            <person name="Shen Q.Y."/>
            <person name="Chen G.J."/>
            <person name="Du Z.J."/>
        </authorList>
    </citation>
    <scope>NUCLEOTIDE SEQUENCE [LARGE SCALE GENOMIC DNA]</scope>
    <source>
        <strain evidence="7 8">SY21</strain>
    </source>
</reference>
<evidence type="ECO:0000256" key="3">
    <source>
        <dbReference type="ARBA" id="ARBA00022989"/>
    </source>
</evidence>
<protein>
    <submittedName>
        <fullName evidence="7">YIP1 family protein</fullName>
    </submittedName>
</protein>
<feature type="transmembrane region" description="Helical" evidence="5">
    <location>
        <begin position="76"/>
        <end position="97"/>
    </location>
</feature>
<accession>A0A399CZQ4</accession>
<dbReference type="InterPro" id="IPR006977">
    <property type="entry name" value="Yip1_dom"/>
</dbReference>
<dbReference type="RefSeq" id="WP_119350177.1">
    <property type="nucleotide sequence ID" value="NZ_QWET01000007.1"/>
</dbReference>
<proteinExistence type="predicted"/>